<evidence type="ECO:0000313" key="4">
    <source>
        <dbReference type="Proteomes" id="UP000095709"/>
    </source>
</evidence>
<dbReference type="EMBL" id="JAKNFS010000012">
    <property type="protein sequence ID" value="MCG4765860.1"/>
    <property type="molecule type" value="Genomic_DNA"/>
</dbReference>
<protein>
    <submittedName>
        <fullName evidence="3">ABC-2 transporter permease</fullName>
    </submittedName>
    <submittedName>
        <fullName evidence="2">ABC-type transport system involved in multi-copper enzyme maturation, permease component</fullName>
    </submittedName>
</protein>
<name>A0A174SZZ9_9FIRM</name>
<dbReference type="OrthoDB" id="2313863at2"/>
<dbReference type="Proteomes" id="UP000095709">
    <property type="component" value="Unassembled WGS sequence"/>
</dbReference>
<reference evidence="2 4" key="1">
    <citation type="submission" date="2015-09" db="EMBL/GenBank/DDBJ databases">
        <authorList>
            <consortium name="Pathogen Informatics"/>
        </authorList>
    </citation>
    <scope>NUCLEOTIDE SEQUENCE [LARGE SCALE GENOMIC DNA]</scope>
    <source>
        <strain evidence="2 4">2789STDY5834885</strain>
    </source>
</reference>
<evidence type="ECO:0000256" key="1">
    <source>
        <dbReference type="SAM" id="Phobius"/>
    </source>
</evidence>
<keyword evidence="1" id="KW-0472">Membrane</keyword>
<dbReference type="EMBL" id="CZAL01000032">
    <property type="protein sequence ID" value="CUQ01881.1"/>
    <property type="molecule type" value="Genomic_DNA"/>
</dbReference>
<dbReference type="STRING" id="1150298.ERS852406_03145"/>
<evidence type="ECO:0000313" key="3">
    <source>
        <dbReference type="EMBL" id="MCG4765860.1"/>
    </source>
</evidence>
<feature type="transmembrane region" description="Helical" evidence="1">
    <location>
        <begin position="21"/>
        <end position="39"/>
    </location>
</feature>
<accession>A0A174SZZ9</accession>
<dbReference type="InterPro" id="IPR025699">
    <property type="entry name" value="ABC2_memb-like"/>
</dbReference>
<reference evidence="3" key="2">
    <citation type="submission" date="2022-01" db="EMBL/GenBank/DDBJ databases">
        <title>Collection of gut derived symbiotic bacterial strains cultured from healthy donors.</title>
        <authorList>
            <person name="Lin H."/>
            <person name="Kohout C."/>
            <person name="Waligurski E."/>
            <person name="Pamer E.G."/>
        </authorList>
    </citation>
    <scope>NUCLEOTIDE SEQUENCE</scope>
    <source>
        <strain evidence="3">DFI.5.49</strain>
    </source>
</reference>
<dbReference type="AlphaFoldDB" id="A0A174SZZ9"/>
<feature type="transmembrane region" description="Helical" evidence="1">
    <location>
        <begin position="152"/>
        <end position="171"/>
    </location>
</feature>
<keyword evidence="1" id="KW-1133">Transmembrane helix</keyword>
<feature type="transmembrane region" description="Helical" evidence="1">
    <location>
        <begin position="122"/>
        <end position="140"/>
    </location>
</feature>
<keyword evidence="1" id="KW-0812">Transmembrane</keyword>
<proteinExistence type="predicted"/>
<gene>
    <name evidence="2" type="ORF">ERS852498_03414</name>
    <name evidence="3" type="ORF">L0N21_10110</name>
</gene>
<feature type="transmembrane region" description="Helical" evidence="1">
    <location>
        <begin position="183"/>
        <end position="208"/>
    </location>
</feature>
<feature type="transmembrane region" description="Helical" evidence="1">
    <location>
        <begin position="82"/>
        <end position="102"/>
    </location>
</feature>
<sequence>MSGLLEKDICLLLKGHRNTMILFLMICVFLGLSQTDTFILGYFPFLMIVLLIGTLSCDEADNGLPFLFTLPIDRKLYIREKYLFCVAGTVVSFVLAWALYLVSLLVHGVSNVSGVLSENAGMIPVFLAVFFITISIMIPVQIKCGAESARVMMAGICFLFAGVILFVQKVAGEATLDQITELIGTITGTIPGQAGIFTAGIVVLLISYRISVGFMEKQEF</sequence>
<dbReference type="Pfam" id="PF13346">
    <property type="entry name" value="ABC2_membrane_5"/>
    <property type="match status" value="1"/>
</dbReference>
<dbReference type="RefSeq" id="WP_055221492.1">
    <property type="nucleotide sequence ID" value="NZ_CZAL01000032.1"/>
</dbReference>
<evidence type="ECO:0000313" key="2">
    <source>
        <dbReference type="EMBL" id="CUQ01881.1"/>
    </source>
</evidence>
<organism evidence="2 4">
    <name type="scientific">Fusicatenibacter saccharivorans</name>
    <dbReference type="NCBI Taxonomy" id="1150298"/>
    <lineage>
        <taxon>Bacteria</taxon>
        <taxon>Bacillati</taxon>
        <taxon>Bacillota</taxon>
        <taxon>Clostridia</taxon>
        <taxon>Lachnospirales</taxon>
        <taxon>Lachnospiraceae</taxon>
        <taxon>Fusicatenibacter</taxon>
    </lineage>
</organism>
<dbReference type="Proteomes" id="UP001199915">
    <property type="component" value="Unassembled WGS sequence"/>
</dbReference>